<organism evidence="1 2">
    <name type="scientific">Elysia crispata</name>
    <name type="common">lettuce slug</name>
    <dbReference type="NCBI Taxonomy" id="231223"/>
    <lineage>
        <taxon>Eukaryota</taxon>
        <taxon>Metazoa</taxon>
        <taxon>Spiralia</taxon>
        <taxon>Lophotrochozoa</taxon>
        <taxon>Mollusca</taxon>
        <taxon>Gastropoda</taxon>
        <taxon>Heterobranchia</taxon>
        <taxon>Euthyneura</taxon>
        <taxon>Panpulmonata</taxon>
        <taxon>Sacoglossa</taxon>
        <taxon>Placobranchoidea</taxon>
        <taxon>Plakobranchidae</taxon>
        <taxon>Elysia</taxon>
    </lineage>
</organism>
<evidence type="ECO:0000313" key="2">
    <source>
        <dbReference type="Proteomes" id="UP001283361"/>
    </source>
</evidence>
<evidence type="ECO:0000313" key="1">
    <source>
        <dbReference type="EMBL" id="KAK3792600.1"/>
    </source>
</evidence>
<dbReference type="AlphaFoldDB" id="A0AAE1E3V8"/>
<name>A0AAE1E3V8_9GAST</name>
<keyword evidence="2" id="KW-1185">Reference proteome</keyword>
<feature type="non-terminal residue" evidence="1">
    <location>
        <position position="1"/>
    </location>
</feature>
<sequence length="41" mass="4495">CEYITSSHGEVDCLYRTSMLCLFYGLLLSCASGQDGDEEAN</sequence>
<proteinExistence type="predicted"/>
<dbReference type="Proteomes" id="UP001283361">
    <property type="component" value="Unassembled WGS sequence"/>
</dbReference>
<accession>A0AAE1E3V8</accession>
<comment type="caution">
    <text evidence="1">The sequence shown here is derived from an EMBL/GenBank/DDBJ whole genome shotgun (WGS) entry which is preliminary data.</text>
</comment>
<reference evidence="1" key="1">
    <citation type="journal article" date="2023" name="G3 (Bethesda)">
        <title>A reference genome for the long-term kleptoplast-retaining sea slug Elysia crispata morphotype clarki.</title>
        <authorList>
            <person name="Eastman K.E."/>
            <person name="Pendleton A.L."/>
            <person name="Shaikh M.A."/>
            <person name="Suttiyut T."/>
            <person name="Ogas R."/>
            <person name="Tomko P."/>
            <person name="Gavelis G."/>
            <person name="Widhalm J.R."/>
            <person name="Wisecaver J.H."/>
        </authorList>
    </citation>
    <scope>NUCLEOTIDE SEQUENCE</scope>
    <source>
        <strain evidence="1">ECLA1</strain>
    </source>
</reference>
<protein>
    <submittedName>
        <fullName evidence="1">Uncharacterized protein</fullName>
    </submittedName>
</protein>
<dbReference type="EMBL" id="JAWDGP010001362">
    <property type="protein sequence ID" value="KAK3792600.1"/>
    <property type="molecule type" value="Genomic_DNA"/>
</dbReference>
<gene>
    <name evidence="1" type="ORF">RRG08_020948</name>
</gene>